<dbReference type="Proteomes" id="UP000561066">
    <property type="component" value="Unassembled WGS sequence"/>
</dbReference>
<dbReference type="SUPFAM" id="SSF47413">
    <property type="entry name" value="lambda repressor-like DNA-binding domains"/>
    <property type="match status" value="1"/>
</dbReference>
<accession>A0A7W4J8J5</accession>
<dbReference type="CDD" id="cd00093">
    <property type="entry name" value="HTH_XRE"/>
    <property type="match status" value="1"/>
</dbReference>
<feature type="region of interest" description="Disordered" evidence="1">
    <location>
        <begin position="184"/>
        <end position="205"/>
    </location>
</feature>
<dbReference type="PROSITE" id="PS50943">
    <property type="entry name" value="HTH_CROC1"/>
    <property type="match status" value="1"/>
</dbReference>
<evidence type="ECO:0000256" key="1">
    <source>
        <dbReference type="SAM" id="MobiDB-lite"/>
    </source>
</evidence>
<organism evidence="3 4">
    <name type="scientific">Gluconacetobacter johannae</name>
    <dbReference type="NCBI Taxonomy" id="112140"/>
    <lineage>
        <taxon>Bacteria</taxon>
        <taxon>Pseudomonadati</taxon>
        <taxon>Pseudomonadota</taxon>
        <taxon>Alphaproteobacteria</taxon>
        <taxon>Acetobacterales</taxon>
        <taxon>Acetobacteraceae</taxon>
        <taxon>Gluconacetobacter</taxon>
    </lineage>
</organism>
<comment type="caution">
    <text evidence="3">The sequence shown here is derived from an EMBL/GenBank/DDBJ whole genome shotgun (WGS) entry which is preliminary data.</text>
</comment>
<feature type="domain" description="HTH cro/C1-type" evidence="2">
    <location>
        <begin position="116"/>
        <end position="152"/>
    </location>
</feature>
<proteinExistence type="predicted"/>
<dbReference type="InterPro" id="IPR010982">
    <property type="entry name" value="Lambda_DNA-bd_dom_sf"/>
</dbReference>
<keyword evidence="4" id="KW-1185">Reference proteome</keyword>
<dbReference type="Gene3D" id="1.10.260.40">
    <property type="entry name" value="lambda repressor-like DNA-binding domains"/>
    <property type="match status" value="1"/>
</dbReference>
<evidence type="ECO:0000313" key="3">
    <source>
        <dbReference type="EMBL" id="MBB2176665.1"/>
    </source>
</evidence>
<dbReference type="GO" id="GO:0003677">
    <property type="term" value="F:DNA binding"/>
    <property type="evidence" value="ECO:0007669"/>
    <property type="project" value="InterPro"/>
</dbReference>
<dbReference type="AlphaFoldDB" id="A0A7W4J8J5"/>
<sequence length="205" mass="22152">MKSSLRARFERLGPIRDIERVQSGSRGRFVLSLSRNDWPGLNAIAATMALAKRGMKVSAAKKLIDELIADSEKAGVSTCSASLQVPKVESPAALLADLREAGVKAVHVDQKADVNVAAIRKKLKLTREQFAVRYGLEEETIKGWEKGVRAPDTAAKSYLRVIASDPGGVRVAYQRNVAGELQASLPQASDIPRQSVRHATPGPKT</sequence>
<name>A0A7W4J8J5_9PROT</name>
<protein>
    <submittedName>
        <fullName evidence="3">Helix-turn-helix domain-containing protein</fullName>
    </submittedName>
</protein>
<evidence type="ECO:0000313" key="4">
    <source>
        <dbReference type="Proteomes" id="UP000561066"/>
    </source>
</evidence>
<reference evidence="3 4" key="1">
    <citation type="submission" date="2020-04" db="EMBL/GenBank/DDBJ databases">
        <title>Description of novel Gluconacetobacter.</title>
        <authorList>
            <person name="Sombolestani A."/>
        </authorList>
    </citation>
    <scope>NUCLEOTIDE SEQUENCE [LARGE SCALE GENOMIC DNA]</scope>
    <source>
        <strain evidence="3 4">LMG 21312</strain>
    </source>
</reference>
<gene>
    <name evidence="3" type="ORF">HLH21_12135</name>
</gene>
<evidence type="ECO:0000259" key="2">
    <source>
        <dbReference type="PROSITE" id="PS50943"/>
    </source>
</evidence>
<dbReference type="Pfam" id="PF01381">
    <property type="entry name" value="HTH_3"/>
    <property type="match status" value="1"/>
</dbReference>
<dbReference type="InterPro" id="IPR001387">
    <property type="entry name" value="Cro/C1-type_HTH"/>
</dbReference>
<dbReference type="EMBL" id="JABEQH010000016">
    <property type="protein sequence ID" value="MBB2176665.1"/>
    <property type="molecule type" value="Genomic_DNA"/>
</dbReference>